<dbReference type="InterPro" id="IPR036366">
    <property type="entry name" value="PGBDSf"/>
</dbReference>
<feature type="domain" description="Peptidoglycan binding-like" evidence="1">
    <location>
        <begin position="184"/>
        <end position="238"/>
    </location>
</feature>
<proteinExistence type="predicted"/>
<sequence>MKTQREVKEYALAAKDWIYVWGANGEPLTQVLINRLYRDYGSASYPLSYYNNKLASGAGKMAADCSGFMMPLSGYDDTAHGYYNACVQKGVIGGLPSDKICLVFKRNSSGRMYHIGIYLGDGTVAEMASSAANYQHKSMYGAGWTHWGRPKWIDYSDAVDPHKCILDLDIPLPSLVKGHQCGYVKTLQQLLAARGYDTNGVDGVFGAGTEAAVAQFQAAAGVKVNYPGTVGAKTWAALFKG</sequence>
<dbReference type="InterPro" id="IPR002477">
    <property type="entry name" value="Peptidoglycan-bd-like"/>
</dbReference>
<dbReference type="Pfam" id="PF01471">
    <property type="entry name" value="PG_binding_1"/>
    <property type="match status" value="1"/>
</dbReference>
<dbReference type="EMBL" id="CACRUA010000026">
    <property type="protein sequence ID" value="VYU41141.1"/>
    <property type="molecule type" value="Genomic_DNA"/>
</dbReference>
<dbReference type="SUPFAM" id="SSF54001">
    <property type="entry name" value="Cysteine proteinases"/>
    <property type="match status" value="1"/>
</dbReference>
<dbReference type="InterPro" id="IPR036365">
    <property type="entry name" value="PGBD-like_sf"/>
</dbReference>
<dbReference type="Gene3D" id="3.90.1720.10">
    <property type="entry name" value="endopeptidase domain like (from Nostoc punctiforme)"/>
    <property type="match status" value="1"/>
</dbReference>
<gene>
    <name evidence="2" type="ORF">CSLFYP84_02144</name>
</gene>
<accession>A0A6N3EQT3</accession>
<dbReference type="Gene3D" id="1.10.101.10">
    <property type="entry name" value="PGBD-like superfamily/PGBD"/>
    <property type="match status" value="1"/>
</dbReference>
<protein>
    <submittedName>
        <fullName evidence="2">Peptidoglycan binding domain protein</fullName>
    </submittedName>
</protein>
<reference evidence="2" key="1">
    <citation type="submission" date="2019-11" db="EMBL/GenBank/DDBJ databases">
        <authorList>
            <person name="Feng L."/>
        </authorList>
    </citation>
    <scope>NUCLEOTIDE SEQUENCE</scope>
    <source>
        <strain evidence="2">CsymbiosumLFYP84</strain>
    </source>
</reference>
<evidence type="ECO:0000259" key="1">
    <source>
        <dbReference type="Pfam" id="PF01471"/>
    </source>
</evidence>
<evidence type="ECO:0000313" key="2">
    <source>
        <dbReference type="EMBL" id="VYU41141.1"/>
    </source>
</evidence>
<dbReference type="AlphaFoldDB" id="A0A6N3EQT3"/>
<dbReference type="RefSeq" id="WP_156684625.1">
    <property type="nucleotide sequence ID" value="NZ_CACRUA010000026.1"/>
</dbReference>
<name>A0A6N3EQT3_CLOSY</name>
<organism evidence="2">
    <name type="scientific">Clostridium symbiosum</name>
    <name type="common">Bacteroides symbiosus</name>
    <dbReference type="NCBI Taxonomy" id="1512"/>
    <lineage>
        <taxon>Bacteria</taxon>
        <taxon>Bacillati</taxon>
        <taxon>Bacillota</taxon>
        <taxon>Clostridia</taxon>
        <taxon>Lachnospirales</taxon>
        <taxon>Lachnospiraceae</taxon>
        <taxon>Otoolea</taxon>
    </lineage>
</organism>
<dbReference type="SUPFAM" id="SSF47090">
    <property type="entry name" value="PGBD-like"/>
    <property type="match status" value="1"/>
</dbReference>
<dbReference type="InterPro" id="IPR038765">
    <property type="entry name" value="Papain-like_cys_pep_sf"/>
</dbReference>